<accession>A0ABQ5SNX7</accession>
<keyword evidence="2" id="KW-0472">Membrane</keyword>
<feature type="transmembrane region" description="Helical" evidence="2">
    <location>
        <begin position="311"/>
        <end position="329"/>
    </location>
</feature>
<dbReference type="Pfam" id="PF16983">
    <property type="entry name" value="MFS_MOT1"/>
    <property type="match status" value="1"/>
</dbReference>
<sequence>MGGVFVSICVLLMGITRLVELFNWLIPPPVLRGVQLAVGAKLAVKGIDMALRVRATTDGSTSPSPSSTSSHWRPVLGSEGLLVGALALAGLIATTVTPRVSRSRALRSREAASEEGSLGPRPTDLDPSGPRIRRLAQRCDPAAHAGGGSGDETGATERSALLGCSRGDGSSRGGAADPESCDAVCHTAAGGGLQTHTRVCGDCADAASGSGGGGGDGSGGGRPRTIPSALVAVVIGLLVVVASHPELLRDLKLGPSVPRLLRPSWSDLREGVLRAGLPQLPLTTLNSVIAVSQLADSLFQERRDFRRWRPNAVALSVGIMGLLGCWLGAMPCCHGAGGLAAQNVERHSAGHRRPVLQPP</sequence>
<evidence type="ECO:0000256" key="2">
    <source>
        <dbReference type="SAM" id="Phobius"/>
    </source>
</evidence>
<dbReference type="Proteomes" id="UP001165090">
    <property type="component" value="Unassembled WGS sequence"/>
</dbReference>
<keyword evidence="2" id="KW-0812">Transmembrane</keyword>
<dbReference type="PANTHER" id="PTHR31970">
    <property type="match status" value="1"/>
</dbReference>
<comment type="caution">
    <text evidence="3">The sequence shown here is derived from an EMBL/GenBank/DDBJ whole genome shotgun (WGS) entry which is preliminary data.</text>
</comment>
<keyword evidence="4" id="KW-1185">Reference proteome</keyword>
<evidence type="ECO:0000256" key="1">
    <source>
        <dbReference type="SAM" id="MobiDB-lite"/>
    </source>
</evidence>
<dbReference type="EMBL" id="BSDZ01000102">
    <property type="protein sequence ID" value="GLI71104.1"/>
    <property type="molecule type" value="Genomic_DNA"/>
</dbReference>
<organism evidence="3 4">
    <name type="scientific">Volvox africanus</name>
    <dbReference type="NCBI Taxonomy" id="51714"/>
    <lineage>
        <taxon>Eukaryota</taxon>
        <taxon>Viridiplantae</taxon>
        <taxon>Chlorophyta</taxon>
        <taxon>core chlorophytes</taxon>
        <taxon>Chlorophyceae</taxon>
        <taxon>CS clade</taxon>
        <taxon>Chlamydomonadales</taxon>
        <taxon>Volvocaceae</taxon>
        <taxon>Volvox</taxon>
    </lineage>
</organism>
<dbReference type="PANTHER" id="PTHR31970:SF9">
    <property type="entry name" value="MOLYBDATE TRANSPORTER 2"/>
    <property type="match status" value="1"/>
</dbReference>
<keyword evidence="2" id="KW-1133">Transmembrane helix</keyword>
<evidence type="ECO:0000313" key="4">
    <source>
        <dbReference type="Proteomes" id="UP001165090"/>
    </source>
</evidence>
<evidence type="ECO:0000313" key="3">
    <source>
        <dbReference type="EMBL" id="GLI71104.1"/>
    </source>
</evidence>
<dbReference type="InterPro" id="IPR031563">
    <property type="entry name" value="MOT1/MOT2"/>
</dbReference>
<reference evidence="3 4" key="1">
    <citation type="journal article" date="2023" name="IScience">
        <title>Expanded male sex-determining region conserved during the evolution of homothallism in the green alga Volvox.</title>
        <authorList>
            <person name="Yamamoto K."/>
            <person name="Matsuzaki R."/>
            <person name="Mahakham W."/>
            <person name="Heman W."/>
            <person name="Sekimoto H."/>
            <person name="Kawachi M."/>
            <person name="Minakuchi Y."/>
            <person name="Toyoda A."/>
            <person name="Nozaki H."/>
        </authorList>
    </citation>
    <scope>NUCLEOTIDE SEQUENCE [LARGE SCALE GENOMIC DNA]</scope>
    <source>
        <strain evidence="3 4">NIES-4468</strain>
    </source>
</reference>
<protein>
    <recommendedName>
        <fullName evidence="5">SLC26A/SulP transporter domain-containing protein</fullName>
    </recommendedName>
</protein>
<name>A0ABQ5SNX7_9CHLO</name>
<evidence type="ECO:0008006" key="5">
    <source>
        <dbReference type="Google" id="ProtNLM"/>
    </source>
</evidence>
<gene>
    <name evidence="3" type="ORF">VaNZ11_016176</name>
</gene>
<proteinExistence type="predicted"/>
<feature type="region of interest" description="Disordered" evidence="1">
    <location>
        <begin position="102"/>
        <end position="131"/>
    </location>
</feature>
<feature type="transmembrane region" description="Helical" evidence="2">
    <location>
        <begin position="80"/>
        <end position="100"/>
    </location>
</feature>